<dbReference type="GO" id="GO:0001522">
    <property type="term" value="P:pseudouridine synthesis"/>
    <property type="evidence" value="ECO:0007669"/>
    <property type="project" value="InterPro"/>
</dbReference>
<dbReference type="SUPFAM" id="SSF55120">
    <property type="entry name" value="Pseudouridine synthase"/>
    <property type="match status" value="1"/>
</dbReference>
<dbReference type="OrthoDB" id="447290at2759"/>
<dbReference type="GO" id="GO:0003723">
    <property type="term" value="F:RNA binding"/>
    <property type="evidence" value="ECO:0007669"/>
    <property type="project" value="InterPro"/>
</dbReference>
<dbReference type="PIRSF" id="PIRSF037016">
    <property type="entry name" value="Pseudouridin_synth_euk_prd"/>
    <property type="match status" value="1"/>
</dbReference>
<dbReference type="GO" id="GO:0005634">
    <property type="term" value="C:nucleus"/>
    <property type="evidence" value="ECO:0007669"/>
    <property type="project" value="TreeGrafter"/>
</dbReference>
<keyword evidence="2" id="KW-0413">Isomerase</keyword>
<dbReference type="PROSITE" id="PS50984">
    <property type="entry name" value="TRUD"/>
    <property type="match status" value="1"/>
</dbReference>
<evidence type="ECO:0000256" key="2">
    <source>
        <dbReference type="ARBA" id="ARBA00023235"/>
    </source>
</evidence>
<evidence type="ECO:0000259" key="4">
    <source>
        <dbReference type="PROSITE" id="PS50984"/>
    </source>
</evidence>
<dbReference type="Gene3D" id="3.30.2350.20">
    <property type="entry name" value="TruD, catalytic domain"/>
    <property type="match status" value="2"/>
</dbReference>
<dbReference type="NCBIfam" id="TIGR00094">
    <property type="entry name" value="tRNA_TruD_broad"/>
    <property type="match status" value="1"/>
</dbReference>
<dbReference type="InterPro" id="IPR042214">
    <property type="entry name" value="TruD_catalytic"/>
</dbReference>
<evidence type="ECO:0000313" key="6">
    <source>
        <dbReference type="Proteomes" id="UP000277580"/>
    </source>
</evidence>
<evidence type="ECO:0000313" key="5">
    <source>
        <dbReference type="EMBL" id="RPB11073.1"/>
    </source>
</evidence>
<sequence>MSDTTPPPAKRVKLGVTAVADAAELQTESSVLVSIPPPPTEKKAEEEVEGEDGSVSRTEAVSQVELERAVGITEYVDAGIRGWSGVLKQRYVGYLWATCGLLCGQLGELRPGLMRARGRIRYTDFLVNEIDEEGNVAHLTKLTVDGHENENENEKPRLAPAAPPAPHIPEPASAAAAAAASKAAKAAQAAAFELSADDFAALSSLTTPELATACVSLYRAILSAPTPVELPTTTLTTPAIAAKEARSTLHALVRRLFSSKLETTTLTGDDNDENKITIKPAPAAGSSRGPRQRRGNRGGARQKAPATKAADRGGDYCHFLLYKENKDTMHAVKIVQKLLGLRGGAHGQIGFAGTKDKRAVTVQRCSVYRVDASRLARLNTEGAAGALHAGTRVGNFGYKTYGLELGDLGGNEFVITLRECAVAAGETRPLKEVVEEVVERVREGGFVNYFGLQRFGSYTVGTWEVGVKLLCGDWHGAVAQILHYDPALLPSDSSADSDSTENTNTNNNNRDDIARATAIAAFNTGDHAKAANLIPYKYSAESAILHYFAARPASTDYCAALGTIPRALKTMYVHALQSYVWNHVASARVRMGLQVLPGDLVLIPLDSDADAPPAPATEDIEVDQNGEVVVHAPTASATGRRAPGAFQRARALSAAEAASGQWGIRDIVLPTPGWDVVYPSNELLEVYQRVMAPHGLDPLEMKRGVREFSLPGSYRGVVAGFLGGRCSVEVRGCRGVEQVVKTDLEVLVAGEKGEKEEKEDAAATAGDGEEKTAVVLRMCLGTSTYATMALREFMREGIKAYKPEFGR</sequence>
<comment type="similarity">
    <text evidence="1">Belongs to the pseudouridine synthase TruD family.</text>
</comment>
<dbReference type="InterPro" id="IPR011760">
    <property type="entry name" value="PsdUridine_synth_TruD_insert"/>
</dbReference>
<dbReference type="Pfam" id="PF01142">
    <property type="entry name" value="TruD"/>
    <property type="match status" value="1"/>
</dbReference>
<evidence type="ECO:0000256" key="1">
    <source>
        <dbReference type="ARBA" id="ARBA00007953"/>
    </source>
</evidence>
<dbReference type="GO" id="GO:0009982">
    <property type="term" value="F:pseudouridine synthase activity"/>
    <property type="evidence" value="ECO:0007669"/>
    <property type="project" value="InterPro"/>
</dbReference>
<proteinExistence type="inferred from homology"/>
<dbReference type="InterPro" id="IPR020103">
    <property type="entry name" value="PsdUridine_synth_cat_dom_sf"/>
</dbReference>
<organism evidence="5 6">
    <name type="scientific">Morchella conica CCBAS932</name>
    <dbReference type="NCBI Taxonomy" id="1392247"/>
    <lineage>
        <taxon>Eukaryota</taxon>
        <taxon>Fungi</taxon>
        <taxon>Dikarya</taxon>
        <taxon>Ascomycota</taxon>
        <taxon>Pezizomycotina</taxon>
        <taxon>Pezizomycetes</taxon>
        <taxon>Pezizales</taxon>
        <taxon>Morchellaceae</taxon>
        <taxon>Morchella</taxon>
    </lineage>
</organism>
<keyword evidence="6" id="KW-1185">Reference proteome</keyword>
<evidence type="ECO:0000256" key="3">
    <source>
        <dbReference type="SAM" id="MobiDB-lite"/>
    </source>
</evidence>
<feature type="region of interest" description="Disordered" evidence="3">
    <location>
        <begin position="264"/>
        <end position="310"/>
    </location>
</feature>
<feature type="compositionally biased region" description="Basic and acidic residues" evidence="3">
    <location>
        <begin position="147"/>
        <end position="157"/>
    </location>
</feature>
<reference evidence="5 6" key="1">
    <citation type="journal article" date="2018" name="Nat. Ecol. Evol.">
        <title>Pezizomycetes genomes reveal the molecular basis of ectomycorrhizal truffle lifestyle.</title>
        <authorList>
            <person name="Murat C."/>
            <person name="Payen T."/>
            <person name="Noel B."/>
            <person name="Kuo A."/>
            <person name="Morin E."/>
            <person name="Chen J."/>
            <person name="Kohler A."/>
            <person name="Krizsan K."/>
            <person name="Balestrini R."/>
            <person name="Da Silva C."/>
            <person name="Montanini B."/>
            <person name="Hainaut M."/>
            <person name="Levati E."/>
            <person name="Barry K.W."/>
            <person name="Belfiori B."/>
            <person name="Cichocki N."/>
            <person name="Clum A."/>
            <person name="Dockter R.B."/>
            <person name="Fauchery L."/>
            <person name="Guy J."/>
            <person name="Iotti M."/>
            <person name="Le Tacon F."/>
            <person name="Lindquist E.A."/>
            <person name="Lipzen A."/>
            <person name="Malagnac F."/>
            <person name="Mello A."/>
            <person name="Molinier V."/>
            <person name="Miyauchi S."/>
            <person name="Poulain J."/>
            <person name="Riccioni C."/>
            <person name="Rubini A."/>
            <person name="Sitrit Y."/>
            <person name="Splivallo R."/>
            <person name="Traeger S."/>
            <person name="Wang M."/>
            <person name="Zifcakova L."/>
            <person name="Wipf D."/>
            <person name="Zambonelli A."/>
            <person name="Paolocci F."/>
            <person name="Nowrousian M."/>
            <person name="Ottonello S."/>
            <person name="Baldrian P."/>
            <person name="Spatafora J.W."/>
            <person name="Henrissat B."/>
            <person name="Nagy L.G."/>
            <person name="Aury J.M."/>
            <person name="Wincker P."/>
            <person name="Grigoriev I.V."/>
            <person name="Bonfante P."/>
            <person name="Martin F.M."/>
        </authorList>
    </citation>
    <scope>NUCLEOTIDE SEQUENCE [LARGE SCALE GENOMIC DNA]</scope>
    <source>
        <strain evidence="5 6">CCBAS932</strain>
    </source>
</reference>
<protein>
    <submittedName>
        <fullName evidence="5">tRNA pseudouridine synthase D</fullName>
    </submittedName>
</protein>
<dbReference type="EMBL" id="ML119138">
    <property type="protein sequence ID" value="RPB11073.1"/>
    <property type="molecule type" value="Genomic_DNA"/>
</dbReference>
<dbReference type="PANTHER" id="PTHR13326:SF21">
    <property type="entry name" value="PSEUDOURIDYLATE SYNTHASE PUS7L"/>
    <property type="match status" value="1"/>
</dbReference>
<dbReference type="InterPro" id="IPR001656">
    <property type="entry name" value="PsdUridine_synth_TruD"/>
</dbReference>
<feature type="domain" description="TRUD" evidence="4">
    <location>
        <begin position="445"/>
        <end position="720"/>
    </location>
</feature>
<name>A0A3N4KKI1_9PEZI</name>
<dbReference type="FunCoup" id="A0A3N4KKI1">
    <property type="interactions" value="1167"/>
</dbReference>
<accession>A0A3N4KKI1</accession>
<feature type="region of interest" description="Disordered" evidence="3">
    <location>
        <begin position="29"/>
        <end position="60"/>
    </location>
</feature>
<dbReference type="AlphaFoldDB" id="A0A3N4KKI1"/>
<feature type="region of interest" description="Disordered" evidence="3">
    <location>
        <begin position="147"/>
        <end position="172"/>
    </location>
</feature>
<dbReference type="PANTHER" id="PTHR13326">
    <property type="entry name" value="TRNA PSEUDOURIDINE SYNTHASE D"/>
    <property type="match status" value="1"/>
</dbReference>
<dbReference type="STRING" id="1392247.A0A3N4KKI1"/>
<dbReference type="InParanoid" id="A0A3N4KKI1"/>
<dbReference type="Proteomes" id="UP000277580">
    <property type="component" value="Unassembled WGS sequence"/>
</dbReference>
<gene>
    <name evidence="5" type="ORF">P167DRAFT_575655</name>
</gene>
<dbReference type="CDD" id="cd02576">
    <property type="entry name" value="PseudoU_synth_ScPUS7"/>
    <property type="match status" value="1"/>
</dbReference>